<dbReference type="AlphaFoldDB" id="A0A2A2JTS0"/>
<dbReference type="InterPro" id="IPR000535">
    <property type="entry name" value="MSP_dom"/>
</dbReference>
<evidence type="ECO:0000313" key="5">
    <source>
        <dbReference type="Proteomes" id="UP000218231"/>
    </source>
</evidence>
<evidence type="ECO:0000256" key="2">
    <source>
        <dbReference type="SAM" id="MobiDB-lite"/>
    </source>
</evidence>
<keyword evidence="5" id="KW-1185">Reference proteome</keyword>
<dbReference type="STRING" id="2018661.A0A2A2JTS0"/>
<proteinExistence type="predicted"/>
<dbReference type="InterPro" id="IPR013783">
    <property type="entry name" value="Ig-like_fold"/>
</dbReference>
<comment type="caution">
    <text evidence="4">The sequence shown here is derived from an EMBL/GenBank/DDBJ whole genome shotgun (WGS) entry which is preliminary data.</text>
</comment>
<feature type="compositionally biased region" description="Acidic residues" evidence="2">
    <location>
        <begin position="168"/>
        <end position="182"/>
    </location>
</feature>
<comment type="function">
    <text evidence="1">Central component in molecular interactions underlying sperm crawling. Forms an extensive filament system that extends from sperm villipoda, along the leading edge of the pseudopod.</text>
</comment>
<evidence type="ECO:0000256" key="1">
    <source>
        <dbReference type="RuleBase" id="RU003425"/>
    </source>
</evidence>
<name>A0A2A2JTS0_9BILA</name>
<dbReference type="InterPro" id="IPR008962">
    <property type="entry name" value="PapD-like_sf"/>
</dbReference>
<dbReference type="SUPFAM" id="SSF49354">
    <property type="entry name" value="PapD-like"/>
    <property type="match status" value="1"/>
</dbReference>
<keyword evidence="1" id="KW-0206">Cytoskeleton</keyword>
<evidence type="ECO:0000259" key="3">
    <source>
        <dbReference type="PROSITE" id="PS50202"/>
    </source>
</evidence>
<protein>
    <recommendedName>
        <fullName evidence="1">Major sperm protein</fullName>
    </recommendedName>
</protein>
<dbReference type="Gene3D" id="2.60.40.10">
    <property type="entry name" value="Immunoglobulins"/>
    <property type="match status" value="1"/>
</dbReference>
<feature type="region of interest" description="Disordered" evidence="2">
    <location>
        <begin position="168"/>
        <end position="208"/>
    </location>
</feature>
<dbReference type="OrthoDB" id="5873870at2759"/>
<reference evidence="4 5" key="1">
    <citation type="journal article" date="2017" name="Curr. Biol.">
        <title>Genome architecture and evolution of a unichromosomal asexual nematode.</title>
        <authorList>
            <person name="Fradin H."/>
            <person name="Zegar C."/>
            <person name="Gutwein M."/>
            <person name="Lucas J."/>
            <person name="Kovtun M."/>
            <person name="Corcoran D."/>
            <person name="Baugh L.R."/>
            <person name="Kiontke K."/>
            <person name="Gunsalus K."/>
            <person name="Fitch D.H."/>
            <person name="Piano F."/>
        </authorList>
    </citation>
    <scope>NUCLEOTIDE SEQUENCE [LARGE SCALE GENOMIC DNA]</scope>
    <source>
        <strain evidence="4">PF1309</strain>
    </source>
</reference>
<dbReference type="Proteomes" id="UP000218231">
    <property type="component" value="Unassembled WGS sequence"/>
</dbReference>
<dbReference type="Pfam" id="PF00635">
    <property type="entry name" value="Motile_Sperm"/>
    <property type="match status" value="1"/>
</dbReference>
<organism evidence="4 5">
    <name type="scientific">Diploscapter pachys</name>
    <dbReference type="NCBI Taxonomy" id="2018661"/>
    <lineage>
        <taxon>Eukaryota</taxon>
        <taxon>Metazoa</taxon>
        <taxon>Ecdysozoa</taxon>
        <taxon>Nematoda</taxon>
        <taxon>Chromadorea</taxon>
        <taxon>Rhabditida</taxon>
        <taxon>Rhabditina</taxon>
        <taxon>Rhabditomorpha</taxon>
        <taxon>Rhabditoidea</taxon>
        <taxon>Rhabditidae</taxon>
        <taxon>Diploscapter</taxon>
    </lineage>
</organism>
<evidence type="ECO:0000313" key="4">
    <source>
        <dbReference type="EMBL" id="PAV64972.1"/>
    </source>
</evidence>
<sequence length="208" mass="23109">MALANVVLNPSKSVTYMPTAMKQLAEVSIENNEATPIIFKWKSTRPGMYKMRPVYGIVRPNEKKTIRLIFKGLGGKQCPTKDHYTCVLAATTSSNVRPELVWKQHRCQTQMVDSSMIKRVLKILFVGVNDGPDNTEDKEKIAALQKKRGLMDDVGGARGPIVIALYDEGDDSASGDDDDENEQSAKKTGKGNSRIWGFKGGQNNYRLE</sequence>
<accession>A0A2A2JTS0</accession>
<gene>
    <name evidence="4" type="ORF">WR25_19615</name>
</gene>
<keyword evidence="1" id="KW-0963">Cytoplasm</keyword>
<dbReference type="EMBL" id="LIAE01010231">
    <property type="protein sequence ID" value="PAV64972.1"/>
    <property type="molecule type" value="Genomic_DNA"/>
</dbReference>
<feature type="domain" description="MSP" evidence="3">
    <location>
        <begin position="5"/>
        <end position="126"/>
    </location>
</feature>
<dbReference type="PROSITE" id="PS50202">
    <property type="entry name" value="MSP"/>
    <property type="match status" value="1"/>
</dbReference>